<organism evidence="2 4">
    <name type="scientific">Turicibacter bilis</name>
    <dbReference type="NCBI Taxonomy" id="2735723"/>
    <lineage>
        <taxon>Bacteria</taxon>
        <taxon>Bacillati</taxon>
        <taxon>Bacillota</taxon>
        <taxon>Erysipelotrichia</taxon>
        <taxon>Erysipelotrichales</taxon>
        <taxon>Turicibacteraceae</taxon>
        <taxon>Turicibacter</taxon>
    </lineage>
</organism>
<dbReference type="EMBL" id="CP071249">
    <property type="protein sequence ID" value="UUF06525.1"/>
    <property type="molecule type" value="Genomic_DNA"/>
</dbReference>
<name>A0A9Q9CLY0_9FIRM</name>
<dbReference type="EMBL" id="CP071250">
    <property type="protein sequence ID" value="UUF07776.1"/>
    <property type="molecule type" value="Genomic_DNA"/>
</dbReference>
<dbReference type="AlphaFoldDB" id="A0A9Q9CLY0"/>
<evidence type="ECO:0000313" key="1">
    <source>
        <dbReference type="EMBL" id="UUF06525.1"/>
    </source>
</evidence>
<dbReference type="Proteomes" id="UP001058072">
    <property type="component" value="Chromosome"/>
</dbReference>
<accession>A0A9Q9CLY0</accession>
<dbReference type="RefSeq" id="WP_172676250.1">
    <property type="nucleotide sequence ID" value="NZ_CP071249.1"/>
</dbReference>
<reference evidence="2 3" key="1">
    <citation type="submission" date="2021-03" db="EMBL/GenBank/DDBJ databases">
        <title>Comparative Genomics and Metabolomics in the genus Turicibacter.</title>
        <authorList>
            <person name="Maki J."/>
            <person name="Looft T."/>
        </authorList>
    </citation>
    <scope>NUCLEOTIDE SEQUENCE</scope>
    <source>
        <strain evidence="2">ISU324</strain>
        <strain evidence="1 3">MMM721</strain>
    </source>
</reference>
<sequence length="55" mass="7087">MKKMVLFLFFAVTLVATFMYYDDPRYYRRQFQRQMRKCRRQMDCWQDCIHDMMPF</sequence>
<protein>
    <submittedName>
        <fullName evidence="2">Uncharacterized protein</fullName>
    </submittedName>
</protein>
<evidence type="ECO:0000313" key="2">
    <source>
        <dbReference type="EMBL" id="UUF07776.1"/>
    </source>
</evidence>
<dbReference type="Proteomes" id="UP001058016">
    <property type="component" value="Chromosome"/>
</dbReference>
<evidence type="ECO:0000313" key="4">
    <source>
        <dbReference type="Proteomes" id="UP001058072"/>
    </source>
</evidence>
<evidence type="ECO:0000313" key="3">
    <source>
        <dbReference type="Proteomes" id="UP001058016"/>
    </source>
</evidence>
<proteinExistence type="predicted"/>
<gene>
    <name evidence="1" type="ORF">J0J69_02765</name>
    <name evidence="2" type="ORF">J0J70_09110</name>
</gene>
<keyword evidence="3" id="KW-1185">Reference proteome</keyword>